<dbReference type="Pfam" id="PF00392">
    <property type="entry name" value="GntR"/>
    <property type="match status" value="1"/>
</dbReference>
<keyword evidence="2" id="KW-0238">DNA-binding</keyword>
<keyword evidence="3" id="KW-0804">Transcription</keyword>
<dbReference type="InterPro" id="IPR011711">
    <property type="entry name" value="GntR_C"/>
</dbReference>
<evidence type="ECO:0000256" key="1">
    <source>
        <dbReference type="ARBA" id="ARBA00023015"/>
    </source>
</evidence>
<dbReference type="PANTHER" id="PTHR43537">
    <property type="entry name" value="TRANSCRIPTIONAL REGULATOR, GNTR FAMILY"/>
    <property type="match status" value="1"/>
</dbReference>
<dbReference type="AlphaFoldDB" id="A0A7I7KU55"/>
<dbReference type="PROSITE" id="PS50949">
    <property type="entry name" value="HTH_GNTR"/>
    <property type="match status" value="1"/>
</dbReference>
<dbReference type="SUPFAM" id="SSF48008">
    <property type="entry name" value="GntR ligand-binding domain-like"/>
    <property type="match status" value="1"/>
</dbReference>
<accession>A0A7I7KU55</accession>
<dbReference type="Pfam" id="PF07729">
    <property type="entry name" value="FCD"/>
    <property type="match status" value="1"/>
</dbReference>
<keyword evidence="1" id="KW-0805">Transcription regulation</keyword>
<dbReference type="PANTHER" id="PTHR43537:SF49">
    <property type="entry name" value="TRANSCRIPTIONAL REGULATORY PROTEIN"/>
    <property type="match status" value="1"/>
</dbReference>
<evidence type="ECO:0000256" key="3">
    <source>
        <dbReference type="ARBA" id="ARBA00023163"/>
    </source>
</evidence>
<keyword evidence="6" id="KW-1185">Reference proteome</keyword>
<reference evidence="5 6" key="1">
    <citation type="journal article" date="2019" name="Emerg. Microbes Infect.">
        <title>Comprehensive subspecies identification of 175 nontuberculous mycobacteria species based on 7547 genomic profiles.</title>
        <authorList>
            <person name="Matsumoto Y."/>
            <person name="Kinjo T."/>
            <person name="Motooka D."/>
            <person name="Nabeya D."/>
            <person name="Jung N."/>
            <person name="Uechi K."/>
            <person name="Horii T."/>
            <person name="Iida T."/>
            <person name="Fujita J."/>
            <person name="Nakamura S."/>
        </authorList>
    </citation>
    <scope>NUCLEOTIDE SEQUENCE [LARGE SCALE GENOMIC DNA]</scope>
    <source>
        <strain evidence="5 6">JCM 12404</strain>
    </source>
</reference>
<dbReference type="GO" id="GO:0003700">
    <property type="term" value="F:DNA-binding transcription factor activity"/>
    <property type="evidence" value="ECO:0007669"/>
    <property type="project" value="InterPro"/>
</dbReference>
<evidence type="ECO:0000259" key="4">
    <source>
        <dbReference type="PROSITE" id="PS50949"/>
    </source>
</evidence>
<gene>
    <name evidence="5" type="ORF">MCOO_13290</name>
</gene>
<dbReference type="SMART" id="SM00345">
    <property type="entry name" value="HTH_GNTR"/>
    <property type="match status" value="1"/>
</dbReference>
<protein>
    <submittedName>
        <fullName evidence="5">GntR family transcriptional regulator</fullName>
    </submittedName>
</protein>
<dbReference type="Gene3D" id="1.20.120.530">
    <property type="entry name" value="GntR ligand-binding domain-like"/>
    <property type="match status" value="1"/>
</dbReference>
<dbReference type="InterPro" id="IPR008920">
    <property type="entry name" value="TF_FadR/GntR_C"/>
</dbReference>
<evidence type="ECO:0000256" key="2">
    <source>
        <dbReference type="ARBA" id="ARBA00023125"/>
    </source>
</evidence>
<dbReference type="SMART" id="SM00895">
    <property type="entry name" value="FCD"/>
    <property type="match status" value="1"/>
</dbReference>
<name>A0A7I7KU55_9MYCO</name>
<proteinExistence type="predicted"/>
<dbReference type="KEGG" id="mcoo:MCOO_13290"/>
<dbReference type="GO" id="GO:0003677">
    <property type="term" value="F:DNA binding"/>
    <property type="evidence" value="ECO:0007669"/>
    <property type="project" value="UniProtKB-KW"/>
</dbReference>
<dbReference type="SUPFAM" id="SSF46785">
    <property type="entry name" value="Winged helix' DNA-binding domain"/>
    <property type="match status" value="1"/>
</dbReference>
<dbReference type="InterPro" id="IPR036388">
    <property type="entry name" value="WH-like_DNA-bd_sf"/>
</dbReference>
<sequence>MPFRLLGVVYIRFQMWHASASYRSLMPRDVNISGTVRERAVRELRDRILTGALPAGTRVDLDAITEEFATSRTPVREALLELSFEGLVHVAPRSGITVIGVSSTDVMDSFTILGVLTGQAAAWAAQRATPQELASLRELAAEVAARSGDDSIGEANWRFHQEIHRAAHSRRLLAQLTLAARMVPTNFLTLFPEHEKHSLDEHDELIEAIADHDDARARSVAESHVLEAGRSLASWLDQR</sequence>
<evidence type="ECO:0000313" key="6">
    <source>
        <dbReference type="Proteomes" id="UP000465866"/>
    </source>
</evidence>
<dbReference type="InterPro" id="IPR000524">
    <property type="entry name" value="Tscrpt_reg_HTH_GntR"/>
</dbReference>
<organism evidence="5 6">
    <name type="scientific">Mycobacterium cookii</name>
    <dbReference type="NCBI Taxonomy" id="1775"/>
    <lineage>
        <taxon>Bacteria</taxon>
        <taxon>Bacillati</taxon>
        <taxon>Actinomycetota</taxon>
        <taxon>Actinomycetes</taxon>
        <taxon>Mycobacteriales</taxon>
        <taxon>Mycobacteriaceae</taxon>
        <taxon>Mycobacterium</taxon>
    </lineage>
</organism>
<dbReference type="Proteomes" id="UP000465866">
    <property type="component" value="Chromosome"/>
</dbReference>
<dbReference type="Gene3D" id="1.10.10.10">
    <property type="entry name" value="Winged helix-like DNA-binding domain superfamily/Winged helix DNA-binding domain"/>
    <property type="match status" value="1"/>
</dbReference>
<dbReference type="InterPro" id="IPR036390">
    <property type="entry name" value="WH_DNA-bd_sf"/>
</dbReference>
<feature type="domain" description="HTH gntR-type" evidence="4">
    <location>
        <begin position="34"/>
        <end position="101"/>
    </location>
</feature>
<dbReference type="EMBL" id="AP022569">
    <property type="protein sequence ID" value="BBX45314.1"/>
    <property type="molecule type" value="Genomic_DNA"/>
</dbReference>
<evidence type="ECO:0000313" key="5">
    <source>
        <dbReference type="EMBL" id="BBX45314.1"/>
    </source>
</evidence>